<evidence type="ECO:0008006" key="5">
    <source>
        <dbReference type="Google" id="ProtNLM"/>
    </source>
</evidence>
<dbReference type="RefSeq" id="WP_216568665.1">
    <property type="nucleotide sequence ID" value="NZ_JAHLOQ010000006.1"/>
</dbReference>
<evidence type="ECO:0000256" key="1">
    <source>
        <dbReference type="PROSITE-ProRule" id="PRU00339"/>
    </source>
</evidence>
<dbReference type="InterPro" id="IPR019734">
    <property type="entry name" value="TPR_rpt"/>
</dbReference>
<organism evidence="3 4">
    <name type="scientific">Intestinibacter bartlettii</name>
    <dbReference type="NCBI Taxonomy" id="261299"/>
    <lineage>
        <taxon>Bacteria</taxon>
        <taxon>Bacillati</taxon>
        <taxon>Bacillota</taxon>
        <taxon>Clostridia</taxon>
        <taxon>Peptostreptococcales</taxon>
        <taxon>Peptostreptococcaceae</taxon>
        <taxon>Intestinibacter</taxon>
    </lineage>
</organism>
<sequence>MKKNQSKKRNPLMIMVVIIALMAVAFSGMTVYAKVIQPKKYSQYIEQGNQYLQESQYEEAIIAFDKAIKIDEKSIEARIGASKGYIGMNKPTQAGTYLFKAQELDLKNEDLTLEMISIIKDADRDIASKLLQNYIDAVGYDNISDKFRNEVLESTDNESLEGFISKAQNLYDNSVEGDQNGNYESGSKEELLRVIEKAKKVDEGYFYTQDEVDEIATELLAAISEFESKKVMVMPSNLGDIYRSRIASVDNDSRYQYNNSWSFGDERNRYDEQREKYEEILDDICADIIKYFPDKAQEIKNYRNAFEQEKYMREQSMMEDAELAGGGNGWALDLINENRDSAREKCYELINRYM</sequence>
<comment type="caution">
    <text evidence="3">The sequence shown here is derived from an EMBL/GenBank/DDBJ whole genome shotgun (WGS) entry which is preliminary data.</text>
</comment>
<reference evidence="3 4" key="1">
    <citation type="submission" date="2021-06" db="EMBL/GenBank/DDBJ databases">
        <authorList>
            <person name="Sun Q."/>
            <person name="Li D."/>
        </authorList>
    </citation>
    <scope>NUCLEOTIDE SEQUENCE [LARGE SCALE GENOMIC DNA]</scope>
    <source>
        <strain evidence="3 4">N19</strain>
    </source>
</reference>
<dbReference type="SMART" id="SM00028">
    <property type="entry name" value="TPR"/>
    <property type="match status" value="1"/>
</dbReference>
<evidence type="ECO:0000256" key="2">
    <source>
        <dbReference type="SAM" id="Phobius"/>
    </source>
</evidence>
<gene>
    <name evidence="3" type="ORF">KQI20_03645</name>
</gene>
<feature type="transmembrane region" description="Helical" evidence="2">
    <location>
        <begin position="12"/>
        <end position="33"/>
    </location>
</feature>
<accession>A0ABS6DUL5</accession>
<dbReference type="EMBL" id="JAHLOQ010000006">
    <property type="protein sequence ID" value="MBU5335526.1"/>
    <property type="molecule type" value="Genomic_DNA"/>
</dbReference>
<keyword evidence="2" id="KW-0812">Transmembrane</keyword>
<keyword evidence="1" id="KW-0802">TPR repeat</keyword>
<evidence type="ECO:0000313" key="3">
    <source>
        <dbReference type="EMBL" id="MBU5335526.1"/>
    </source>
</evidence>
<name>A0ABS6DUL5_9FIRM</name>
<dbReference type="Proteomes" id="UP001196301">
    <property type="component" value="Unassembled WGS sequence"/>
</dbReference>
<keyword evidence="2" id="KW-1133">Transmembrane helix</keyword>
<dbReference type="PROSITE" id="PS50005">
    <property type="entry name" value="TPR"/>
    <property type="match status" value="1"/>
</dbReference>
<proteinExistence type="predicted"/>
<keyword evidence="2" id="KW-0472">Membrane</keyword>
<evidence type="ECO:0000313" key="4">
    <source>
        <dbReference type="Proteomes" id="UP001196301"/>
    </source>
</evidence>
<feature type="repeat" description="TPR" evidence="1">
    <location>
        <begin position="41"/>
        <end position="74"/>
    </location>
</feature>
<keyword evidence="4" id="KW-1185">Reference proteome</keyword>
<protein>
    <recommendedName>
        <fullName evidence="5">Tetratricopeptide repeat protein</fullName>
    </recommendedName>
</protein>